<evidence type="ECO:0008006" key="3">
    <source>
        <dbReference type="Google" id="ProtNLM"/>
    </source>
</evidence>
<dbReference type="AlphaFoldDB" id="A0A2V3J386"/>
<evidence type="ECO:0000313" key="1">
    <source>
        <dbReference type="EMBL" id="PXF48457.1"/>
    </source>
</evidence>
<dbReference type="Gene3D" id="3.40.50.300">
    <property type="entry name" value="P-loop containing nucleotide triphosphate hydrolases"/>
    <property type="match status" value="1"/>
</dbReference>
<keyword evidence="2" id="KW-1185">Reference proteome</keyword>
<dbReference type="InterPro" id="IPR027417">
    <property type="entry name" value="P-loop_NTPase"/>
</dbReference>
<comment type="caution">
    <text evidence="1">The sequence shown here is derived from an EMBL/GenBank/DDBJ whole genome shotgun (WGS) entry which is preliminary data.</text>
</comment>
<organism evidence="1 2">
    <name type="scientific">Gracilariopsis chorda</name>
    <dbReference type="NCBI Taxonomy" id="448386"/>
    <lineage>
        <taxon>Eukaryota</taxon>
        <taxon>Rhodophyta</taxon>
        <taxon>Florideophyceae</taxon>
        <taxon>Rhodymeniophycidae</taxon>
        <taxon>Gracilariales</taxon>
        <taxon>Gracilariaceae</taxon>
        <taxon>Gracilariopsis</taxon>
    </lineage>
</organism>
<reference evidence="1 2" key="1">
    <citation type="journal article" date="2018" name="Mol. Biol. Evol.">
        <title>Analysis of the draft genome of the red seaweed Gracilariopsis chorda provides insights into genome size evolution in Rhodophyta.</title>
        <authorList>
            <person name="Lee J."/>
            <person name="Yang E.C."/>
            <person name="Graf L."/>
            <person name="Yang J.H."/>
            <person name="Qiu H."/>
            <person name="Zel Zion U."/>
            <person name="Chan C.X."/>
            <person name="Stephens T.G."/>
            <person name="Weber A.P.M."/>
            <person name="Boo G.H."/>
            <person name="Boo S.M."/>
            <person name="Kim K.M."/>
            <person name="Shin Y."/>
            <person name="Jung M."/>
            <person name="Lee S.J."/>
            <person name="Yim H.S."/>
            <person name="Lee J.H."/>
            <person name="Bhattacharya D."/>
            <person name="Yoon H.S."/>
        </authorList>
    </citation>
    <scope>NUCLEOTIDE SEQUENCE [LARGE SCALE GENOMIC DNA]</scope>
    <source>
        <strain evidence="1 2">SKKU-2015</strain>
        <tissue evidence="1">Whole body</tissue>
    </source>
</reference>
<dbReference type="SUPFAM" id="SSF52540">
    <property type="entry name" value="P-loop containing nucleoside triphosphate hydrolases"/>
    <property type="match status" value="1"/>
</dbReference>
<dbReference type="OrthoDB" id="2626at2759"/>
<evidence type="ECO:0000313" key="2">
    <source>
        <dbReference type="Proteomes" id="UP000247409"/>
    </source>
</evidence>
<protein>
    <recommendedName>
        <fullName evidence="3">Sulfotransferase domain-containing protein</fullName>
    </recommendedName>
</protein>
<sequence length="327" mass="36986">MTARSSQPLFWRTRKSLTRLPIATLLTFAAVAGALTMLMAQNFFSILLSKKAPVKGVATRLPPRPRPLVIVAAGLPRTGSTWVYNVIRILARIRDPNSVAGWYADLINIWKNHKTGRYDHMKESWLTAYKSLNTTLVIKMHGPGPFKLFSHGAPLKQANLTVITHRDLRTEVRSWVYQNWNASIHAGNIGSTPFGDPNQWVRVAHHILDERLSTLASVGSGRVLDIRYEDWNQKSFEHQVKVIKKIANELGWPYSREELMATAIEAARLEPPANNAVLMYNPVNKLHPGHTRVDAKDPTFVHALEKGFRAIEKDADSRSFLKSKRYL</sequence>
<name>A0A2V3J386_9FLOR</name>
<dbReference type="Proteomes" id="UP000247409">
    <property type="component" value="Unassembled WGS sequence"/>
</dbReference>
<accession>A0A2V3J386</accession>
<gene>
    <name evidence="1" type="ORF">BWQ96_01626</name>
</gene>
<proteinExistence type="predicted"/>
<dbReference type="EMBL" id="NBIV01000013">
    <property type="protein sequence ID" value="PXF48457.1"/>
    <property type="molecule type" value="Genomic_DNA"/>
</dbReference>